<dbReference type="Pfam" id="PF00664">
    <property type="entry name" value="ABC_membrane"/>
    <property type="match status" value="1"/>
</dbReference>
<dbReference type="InterPro" id="IPR011527">
    <property type="entry name" value="ABC1_TM_dom"/>
</dbReference>
<accession>A0A3D9H1G1</accession>
<dbReference type="GO" id="GO:0005524">
    <property type="term" value="F:ATP binding"/>
    <property type="evidence" value="ECO:0007669"/>
    <property type="project" value="UniProtKB-KW"/>
</dbReference>
<keyword evidence="12" id="KW-1185">Reference proteome</keyword>
<evidence type="ECO:0000256" key="1">
    <source>
        <dbReference type="ARBA" id="ARBA00004651"/>
    </source>
</evidence>
<comment type="subcellular location">
    <subcellularLocation>
        <location evidence="1">Cell membrane</location>
        <topology evidence="1">Multi-pass membrane protein</topology>
    </subcellularLocation>
</comment>
<feature type="transmembrane region" description="Helical" evidence="8">
    <location>
        <begin position="162"/>
        <end position="181"/>
    </location>
</feature>
<feature type="region of interest" description="Disordered" evidence="7">
    <location>
        <begin position="563"/>
        <end position="591"/>
    </location>
</feature>
<comment type="caution">
    <text evidence="11">The sequence shown here is derived from an EMBL/GenBank/DDBJ whole genome shotgun (WGS) entry which is preliminary data.</text>
</comment>
<dbReference type="GO" id="GO:0030253">
    <property type="term" value="P:protein secretion by the type I secretion system"/>
    <property type="evidence" value="ECO:0007669"/>
    <property type="project" value="InterPro"/>
</dbReference>
<evidence type="ECO:0000259" key="9">
    <source>
        <dbReference type="PROSITE" id="PS50893"/>
    </source>
</evidence>
<dbReference type="InterPro" id="IPR003439">
    <property type="entry name" value="ABC_transporter-like_ATP-bd"/>
</dbReference>
<keyword evidence="4 11" id="KW-0067">ATP-binding</keyword>
<dbReference type="GO" id="GO:0030256">
    <property type="term" value="C:type I protein secretion system complex"/>
    <property type="evidence" value="ECO:0007669"/>
    <property type="project" value="InterPro"/>
</dbReference>
<dbReference type="SUPFAM" id="SSF90123">
    <property type="entry name" value="ABC transporter transmembrane region"/>
    <property type="match status" value="1"/>
</dbReference>
<reference evidence="11 12" key="1">
    <citation type="submission" date="2018-07" db="EMBL/GenBank/DDBJ databases">
        <title>Genomic Encyclopedia of Type Strains, Phase III (KMG-III): the genomes of soil and plant-associated and newly described type strains.</title>
        <authorList>
            <person name="Whitman W."/>
        </authorList>
    </citation>
    <scope>NUCLEOTIDE SEQUENCE [LARGE SCALE GENOMIC DNA]</scope>
    <source>
        <strain evidence="11 12">CECT 8488</strain>
    </source>
</reference>
<dbReference type="Pfam" id="PF00005">
    <property type="entry name" value="ABC_tran"/>
    <property type="match status" value="1"/>
</dbReference>
<dbReference type="PANTHER" id="PTHR43394">
    <property type="entry name" value="ATP-DEPENDENT PERMEASE MDL1, MITOCHONDRIAL"/>
    <property type="match status" value="1"/>
</dbReference>
<keyword evidence="5 8" id="KW-1133">Transmembrane helix</keyword>
<keyword evidence="6 8" id="KW-0472">Membrane</keyword>
<dbReference type="InterPro" id="IPR039421">
    <property type="entry name" value="Type_1_exporter"/>
</dbReference>
<evidence type="ECO:0000313" key="12">
    <source>
        <dbReference type="Proteomes" id="UP000256845"/>
    </source>
</evidence>
<evidence type="ECO:0000256" key="7">
    <source>
        <dbReference type="SAM" id="MobiDB-lite"/>
    </source>
</evidence>
<feature type="transmembrane region" description="Helical" evidence="8">
    <location>
        <begin position="62"/>
        <end position="80"/>
    </location>
</feature>
<dbReference type="SMART" id="SM00382">
    <property type="entry name" value="AAA"/>
    <property type="match status" value="1"/>
</dbReference>
<protein>
    <submittedName>
        <fullName evidence="11">ATP-binding cassette subfamily C protein/ATP-binding cassette subfamily C protein EexD</fullName>
    </submittedName>
</protein>
<name>A0A3D9H1G1_9PROT</name>
<dbReference type="InterPro" id="IPR003593">
    <property type="entry name" value="AAA+_ATPase"/>
</dbReference>
<dbReference type="InterPro" id="IPR017871">
    <property type="entry name" value="ABC_transporter-like_CS"/>
</dbReference>
<dbReference type="PANTHER" id="PTHR43394:SF1">
    <property type="entry name" value="ATP-BINDING CASSETTE SUB-FAMILY B MEMBER 10, MITOCHONDRIAL"/>
    <property type="match status" value="1"/>
</dbReference>
<dbReference type="RefSeq" id="WP_181905524.1">
    <property type="nucleotide sequence ID" value="NZ_QRDW01000024.1"/>
</dbReference>
<evidence type="ECO:0000256" key="8">
    <source>
        <dbReference type="SAM" id="Phobius"/>
    </source>
</evidence>
<organism evidence="11 12">
    <name type="scientific">Aestuariispira insulae</name>
    <dbReference type="NCBI Taxonomy" id="1461337"/>
    <lineage>
        <taxon>Bacteria</taxon>
        <taxon>Pseudomonadati</taxon>
        <taxon>Pseudomonadota</taxon>
        <taxon>Alphaproteobacteria</taxon>
        <taxon>Rhodospirillales</taxon>
        <taxon>Kiloniellaceae</taxon>
        <taxon>Aestuariispira</taxon>
    </lineage>
</organism>
<dbReference type="GO" id="GO:0005886">
    <property type="term" value="C:plasma membrane"/>
    <property type="evidence" value="ECO:0007669"/>
    <property type="project" value="UniProtKB-SubCell"/>
</dbReference>
<evidence type="ECO:0000256" key="5">
    <source>
        <dbReference type="ARBA" id="ARBA00022989"/>
    </source>
</evidence>
<evidence type="ECO:0000256" key="4">
    <source>
        <dbReference type="ARBA" id="ARBA00022840"/>
    </source>
</evidence>
<sequence length="591" mass="65045">MPKLSLLKLITATDLGRPFRMLISVFICAVILSAFMNILMLTSPIFMMQIFDRVLTGRHLETLILLTLIAAAALMTFGGLDWARNQLMARIGASIQRDLAPRVLKASIQNRIRTGADGGQAMRDLGTVRQLLGGKTLFPFLDAPWSLIFFILLWLIHPWMGIYAVICAVTLMLCAILSNLASRSLNRKTQKEQMAAQHWVDLAVNESEAISALGMQSSLVQRYLDRLHKLHDGLHRSENRIEIIGSGARTLRQMAQIGIMTVAAYLLLQDELSQGVVIASSILLARALAPMELMITQWQPLLNGLSALKRVMQLLAGYRDDAEKTCPPTPKTRLGIQQMGLRKPDRQGGFLLRDINIKAERPEIFGIMGPSGAGKTCLCRALAGVAVPELGEIRLDGARLDQWPADDLGRHIGYMPQDVGLPPASVAETIARLSQDPDMDKVYAVAQRVEAHDFIMQLPNGYDTRIGAEGFPLSGGQRQRIGLARALYGDPVMIVLDEPDAHLDTESAQILARVIHAEKQRGAIIFLVSHRPAMLQVTDKLIIMSDGCVTKQGNSREILTELKNRSIPPKPELDQTAPSRKSAPAKKTVPA</sequence>
<dbReference type="EMBL" id="QRDW01000024">
    <property type="protein sequence ID" value="RED43349.1"/>
    <property type="molecule type" value="Genomic_DNA"/>
</dbReference>
<feature type="domain" description="ABC transmembrane type-1" evidence="10">
    <location>
        <begin position="29"/>
        <end position="303"/>
    </location>
</feature>
<dbReference type="InterPro" id="IPR010128">
    <property type="entry name" value="ATPase_T1SS_PrtD-like"/>
</dbReference>
<dbReference type="PROSITE" id="PS50929">
    <property type="entry name" value="ABC_TM1F"/>
    <property type="match status" value="1"/>
</dbReference>
<feature type="transmembrane region" description="Helical" evidence="8">
    <location>
        <begin position="21"/>
        <end position="42"/>
    </location>
</feature>
<keyword evidence="3" id="KW-0547">Nucleotide-binding</keyword>
<evidence type="ECO:0000313" key="11">
    <source>
        <dbReference type="EMBL" id="RED43349.1"/>
    </source>
</evidence>
<dbReference type="GO" id="GO:0015421">
    <property type="term" value="F:ABC-type oligopeptide transporter activity"/>
    <property type="evidence" value="ECO:0007669"/>
    <property type="project" value="TreeGrafter"/>
</dbReference>
<feature type="transmembrane region" description="Helical" evidence="8">
    <location>
        <begin position="137"/>
        <end position="156"/>
    </location>
</feature>
<evidence type="ECO:0000256" key="2">
    <source>
        <dbReference type="ARBA" id="ARBA00022692"/>
    </source>
</evidence>
<dbReference type="SUPFAM" id="SSF52540">
    <property type="entry name" value="P-loop containing nucleoside triphosphate hydrolases"/>
    <property type="match status" value="1"/>
</dbReference>
<dbReference type="GO" id="GO:0016887">
    <property type="term" value="F:ATP hydrolysis activity"/>
    <property type="evidence" value="ECO:0007669"/>
    <property type="project" value="InterPro"/>
</dbReference>
<dbReference type="PROSITE" id="PS00211">
    <property type="entry name" value="ABC_TRANSPORTER_1"/>
    <property type="match status" value="1"/>
</dbReference>
<evidence type="ECO:0000256" key="3">
    <source>
        <dbReference type="ARBA" id="ARBA00022741"/>
    </source>
</evidence>
<dbReference type="NCBIfam" id="TIGR01842">
    <property type="entry name" value="type_I_sec_PrtD"/>
    <property type="match status" value="1"/>
</dbReference>
<dbReference type="AlphaFoldDB" id="A0A3D9H1G1"/>
<dbReference type="PROSITE" id="PS50893">
    <property type="entry name" value="ABC_TRANSPORTER_2"/>
    <property type="match status" value="1"/>
</dbReference>
<feature type="domain" description="ABC transporter" evidence="9">
    <location>
        <begin position="336"/>
        <end position="571"/>
    </location>
</feature>
<dbReference type="InterPro" id="IPR036640">
    <property type="entry name" value="ABC1_TM_sf"/>
</dbReference>
<keyword evidence="2 8" id="KW-0812">Transmembrane</keyword>
<dbReference type="InterPro" id="IPR027417">
    <property type="entry name" value="P-loop_NTPase"/>
</dbReference>
<dbReference type="Gene3D" id="1.20.1560.10">
    <property type="entry name" value="ABC transporter type 1, transmembrane domain"/>
    <property type="match status" value="1"/>
</dbReference>
<gene>
    <name evidence="11" type="ORF">DFP90_1247</name>
</gene>
<evidence type="ECO:0000259" key="10">
    <source>
        <dbReference type="PROSITE" id="PS50929"/>
    </source>
</evidence>
<proteinExistence type="predicted"/>
<dbReference type="Proteomes" id="UP000256845">
    <property type="component" value="Unassembled WGS sequence"/>
</dbReference>
<evidence type="ECO:0000256" key="6">
    <source>
        <dbReference type="ARBA" id="ARBA00023136"/>
    </source>
</evidence>
<dbReference type="Gene3D" id="3.40.50.300">
    <property type="entry name" value="P-loop containing nucleotide triphosphate hydrolases"/>
    <property type="match status" value="1"/>
</dbReference>